<dbReference type="Gene3D" id="3.60.20.40">
    <property type="match status" value="1"/>
</dbReference>
<dbReference type="Pfam" id="PF01019">
    <property type="entry name" value="G_glu_transpept"/>
    <property type="match status" value="1"/>
</dbReference>
<dbReference type="SUPFAM" id="SSF56235">
    <property type="entry name" value="N-terminal nucleophile aminohydrolases (Ntn hydrolases)"/>
    <property type="match status" value="1"/>
</dbReference>
<dbReference type="InterPro" id="IPR043138">
    <property type="entry name" value="GGT_lsub"/>
</dbReference>
<dbReference type="EC" id="2.3.2.2" evidence="1"/>
<keyword evidence="1" id="KW-0808">Transferase</keyword>
<dbReference type="GO" id="GO:0103068">
    <property type="term" value="F:leukotriene C4 gamma-glutamyl transferase activity"/>
    <property type="evidence" value="ECO:0007669"/>
    <property type="project" value="UniProtKB-EC"/>
</dbReference>
<keyword evidence="2" id="KW-1185">Reference proteome</keyword>
<sequence>MITFSSELPYSSTRQPVYGDDVAATSQPLAVSAAMAQFAQGGNAIDAALAAAMALTVVEPTNNGLGGDLFALVWDGAQLHGLNASGWAPQGWTPERFAGRERMPYEGWDSVTIPGQLRGWQALHQRFGSQPWASLLEYAEHYARSGFIVPQGVSSKWGLHVTRLSNQPGFAETFLPGGRAPQAGERFTNLALANTLARLATHGADEFYEGETAQRLLAHARQYGSAWQESDLRDYQSQWVQPLAQRVWGDCWVHELPPNGQGIAALQALGMLNARDHELPADIDSAAAMHWQIEATKLALADLYPHLGDPASMRIPPRDWLSDAYLRRRAPLIDPQRAQHPASGLGGHGTVYLCTADRQGRMVSLIQSNYDGFGSGVVPTGTGVALQNRGAGFSLQANHPNCVGPRKRPFHTIIPGFVTQGGQPLMAFGVMGGPIQPQAHVQVLTRMLRHGQNPQAALDAPRWRIEPGKGIYTEPGFAPPLRDGLQALGHPLLPVTDPTMEFGAGQVIWRLPHGGYGAASDGRRDGHAAAR</sequence>
<dbReference type="InterPro" id="IPR052896">
    <property type="entry name" value="GGT-like_enzyme"/>
</dbReference>
<dbReference type="GO" id="GO:0036374">
    <property type="term" value="F:glutathione hydrolase activity"/>
    <property type="evidence" value="ECO:0007669"/>
    <property type="project" value="UniProtKB-EC"/>
</dbReference>
<dbReference type="Proteomes" id="UP000562492">
    <property type="component" value="Unassembled WGS sequence"/>
</dbReference>
<reference evidence="1 2" key="1">
    <citation type="submission" date="2020-08" db="EMBL/GenBank/DDBJ databases">
        <title>Functional genomics of gut bacteria from endangered species of beetles.</title>
        <authorList>
            <person name="Carlos-Shanley C."/>
        </authorList>
    </citation>
    <scope>NUCLEOTIDE SEQUENCE [LARGE SCALE GENOMIC DNA]</scope>
    <source>
        <strain evidence="1 2">S00124</strain>
    </source>
</reference>
<organism evidence="1 2">
    <name type="scientific">Comamonas odontotermitis</name>
    <dbReference type="NCBI Taxonomy" id="379895"/>
    <lineage>
        <taxon>Bacteria</taxon>
        <taxon>Pseudomonadati</taxon>
        <taxon>Pseudomonadota</taxon>
        <taxon>Betaproteobacteria</taxon>
        <taxon>Burkholderiales</taxon>
        <taxon>Comamonadaceae</taxon>
        <taxon>Comamonas</taxon>
    </lineage>
</organism>
<evidence type="ECO:0000313" key="2">
    <source>
        <dbReference type="Proteomes" id="UP000562492"/>
    </source>
</evidence>
<accession>A0ABR6RFZ9</accession>
<evidence type="ECO:0000313" key="1">
    <source>
        <dbReference type="EMBL" id="MBB6578085.1"/>
    </source>
</evidence>
<dbReference type="PANTHER" id="PTHR43881:SF1">
    <property type="entry name" value="GAMMA-GLUTAMYLTRANSPEPTIDASE (AFU_ORTHOLOGUE AFUA_4G13580)"/>
    <property type="match status" value="1"/>
</dbReference>
<gene>
    <name evidence="1" type="ORF">HNP33_002160</name>
</gene>
<keyword evidence="1" id="KW-0378">Hydrolase</keyword>
<proteinExistence type="predicted"/>
<dbReference type="EMBL" id="JACHKZ010000011">
    <property type="protein sequence ID" value="MBB6578085.1"/>
    <property type="molecule type" value="Genomic_DNA"/>
</dbReference>
<comment type="caution">
    <text evidence="1">The sequence shown here is derived from an EMBL/GenBank/DDBJ whole genome shotgun (WGS) entry which is preliminary data.</text>
</comment>
<dbReference type="PANTHER" id="PTHR43881">
    <property type="entry name" value="GAMMA-GLUTAMYLTRANSPEPTIDASE (AFU_ORTHOLOGUE AFUA_4G13580)"/>
    <property type="match status" value="1"/>
</dbReference>
<dbReference type="InterPro" id="IPR029055">
    <property type="entry name" value="Ntn_hydrolases_N"/>
</dbReference>
<dbReference type="EC" id="3.4.19.13" evidence="1"/>
<dbReference type="InterPro" id="IPR043137">
    <property type="entry name" value="GGT_ssub_C"/>
</dbReference>
<protein>
    <submittedName>
        <fullName evidence="1">Gamma-glutamyltranspeptidase/glutathione hydrolase</fullName>
        <ecNumber evidence="1">2.3.2.2</ecNumber>
        <ecNumber evidence="1">3.4.19.13</ecNumber>
    </submittedName>
</protein>
<name>A0ABR6RFZ9_9BURK</name>
<keyword evidence="1" id="KW-0012">Acyltransferase</keyword>
<dbReference type="RefSeq" id="WP_184708212.1">
    <property type="nucleotide sequence ID" value="NZ_JACHKZ010000011.1"/>
</dbReference>
<dbReference type="Gene3D" id="1.10.246.130">
    <property type="match status" value="1"/>
</dbReference>
<dbReference type="PRINTS" id="PR01210">
    <property type="entry name" value="GGTRANSPTASE"/>
</dbReference>